<reference evidence="2" key="1">
    <citation type="journal article" date="2020" name="Stud. Mycol.">
        <title>101 Dothideomycetes genomes: a test case for predicting lifestyles and emergence of pathogens.</title>
        <authorList>
            <person name="Haridas S."/>
            <person name="Albert R."/>
            <person name="Binder M."/>
            <person name="Bloem J."/>
            <person name="Labutti K."/>
            <person name="Salamov A."/>
            <person name="Andreopoulos B."/>
            <person name="Baker S."/>
            <person name="Barry K."/>
            <person name="Bills G."/>
            <person name="Bluhm B."/>
            <person name="Cannon C."/>
            <person name="Castanera R."/>
            <person name="Culley D."/>
            <person name="Daum C."/>
            <person name="Ezra D."/>
            <person name="Gonzalez J."/>
            <person name="Henrissat B."/>
            <person name="Kuo A."/>
            <person name="Liang C."/>
            <person name="Lipzen A."/>
            <person name="Lutzoni F."/>
            <person name="Magnuson J."/>
            <person name="Mondo S."/>
            <person name="Nolan M."/>
            <person name="Ohm R."/>
            <person name="Pangilinan J."/>
            <person name="Park H.-J."/>
            <person name="Ramirez L."/>
            <person name="Alfaro M."/>
            <person name="Sun H."/>
            <person name="Tritt A."/>
            <person name="Yoshinaga Y."/>
            <person name="Zwiers L.-H."/>
            <person name="Turgeon B."/>
            <person name="Goodwin S."/>
            <person name="Spatafora J."/>
            <person name="Crous P."/>
            <person name="Grigoriev I."/>
        </authorList>
    </citation>
    <scope>NUCLEOTIDE SEQUENCE</scope>
    <source>
        <strain evidence="2">CBS 125425</strain>
    </source>
</reference>
<accession>A0A9P4QHX4</accession>
<evidence type="ECO:0000313" key="3">
    <source>
        <dbReference type="Proteomes" id="UP000799444"/>
    </source>
</evidence>
<keyword evidence="1" id="KW-0732">Signal</keyword>
<keyword evidence="3" id="KW-1185">Reference proteome</keyword>
<protein>
    <submittedName>
        <fullName evidence="2">Uncharacterized protein</fullName>
    </submittedName>
</protein>
<dbReference type="AlphaFoldDB" id="A0A9P4QHX4"/>
<evidence type="ECO:0000313" key="2">
    <source>
        <dbReference type="EMBL" id="KAF2727623.1"/>
    </source>
</evidence>
<feature type="signal peptide" evidence="1">
    <location>
        <begin position="1"/>
        <end position="21"/>
    </location>
</feature>
<organism evidence="2 3">
    <name type="scientific">Polyplosphaeria fusca</name>
    <dbReference type="NCBI Taxonomy" id="682080"/>
    <lineage>
        <taxon>Eukaryota</taxon>
        <taxon>Fungi</taxon>
        <taxon>Dikarya</taxon>
        <taxon>Ascomycota</taxon>
        <taxon>Pezizomycotina</taxon>
        <taxon>Dothideomycetes</taxon>
        <taxon>Pleosporomycetidae</taxon>
        <taxon>Pleosporales</taxon>
        <taxon>Tetraplosphaeriaceae</taxon>
        <taxon>Polyplosphaeria</taxon>
    </lineage>
</organism>
<evidence type="ECO:0000256" key="1">
    <source>
        <dbReference type="SAM" id="SignalP"/>
    </source>
</evidence>
<dbReference type="Proteomes" id="UP000799444">
    <property type="component" value="Unassembled WGS sequence"/>
</dbReference>
<name>A0A9P4QHX4_9PLEO</name>
<dbReference type="EMBL" id="ML996321">
    <property type="protein sequence ID" value="KAF2727623.1"/>
    <property type="molecule type" value="Genomic_DNA"/>
</dbReference>
<feature type="chain" id="PRO_5040269672" evidence="1">
    <location>
        <begin position="22"/>
        <end position="117"/>
    </location>
</feature>
<proteinExistence type="predicted"/>
<sequence length="117" mass="12840">MRFSLVSATAILPIMATFSSAFVMETFHDEGCRDHSETVNVWDNSCATWPNAFSSFRITTLGGYDQRAYFFAPDNCGSLPTALISGYVDGRDTSPLGLNQCYYFNGAVANAVSSYFN</sequence>
<dbReference type="OrthoDB" id="3598923at2759"/>
<comment type="caution">
    <text evidence="2">The sequence shown here is derived from an EMBL/GenBank/DDBJ whole genome shotgun (WGS) entry which is preliminary data.</text>
</comment>
<gene>
    <name evidence="2" type="ORF">EJ04DRAFT_133164</name>
</gene>